<gene>
    <name evidence="1" type="ORF">AWC38_SpisGene18411</name>
</gene>
<keyword evidence="2" id="KW-1185">Reference proteome</keyword>
<dbReference type="OrthoDB" id="10635821at2759"/>
<organism evidence="1 2">
    <name type="scientific">Stylophora pistillata</name>
    <name type="common">Smooth cauliflower coral</name>
    <dbReference type="NCBI Taxonomy" id="50429"/>
    <lineage>
        <taxon>Eukaryota</taxon>
        <taxon>Metazoa</taxon>
        <taxon>Cnidaria</taxon>
        <taxon>Anthozoa</taxon>
        <taxon>Hexacorallia</taxon>
        <taxon>Scleractinia</taxon>
        <taxon>Astrocoeniina</taxon>
        <taxon>Pocilloporidae</taxon>
        <taxon>Stylophora</taxon>
    </lineage>
</organism>
<reference evidence="2" key="1">
    <citation type="journal article" date="2017" name="bioRxiv">
        <title>Comparative analysis of the genomes of Stylophora pistillata and Acropora digitifera provides evidence for extensive differences between species of corals.</title>
        <authorList>
            <person name="Voolstra C.R."/>
            <person name="Li Y."/>
            <person name="Liew Y.J."/>
            <person name="Baumgarten S."/>
            <person name="Zoccola D."/>
            <person name="Flot J.-F."/>
            <person name="Tambutte S."/>
            <person name="Allemand D."/>
            <person name="Aranda M."/>
        </authorList>
    </citation>
    <scope>NUCLEOTIDE SEQUENCE [LARGE SCALE GENOMIC DNA]</scope>
</reference>
<dbReference type="Proteomes" id="UP000225706">
    <property type="component" value="Unassembled WGS sequence"/>
</dbReference>
<protein>
    <submittedName>
        <fullName evidence="1">Uncharacterized protein</fullName>
    </submittedName>
</protein>
<proteinExistence type="predicted"/>
<dbReference type="EMBL" id="LSMT01000484">
    <property type="protein sequence ID" value="PFX17272.1"/>
    <property type="molecule type" value="Genomic_DNA"/>
</dbReference>
<evidence type="ECO:0000313" key="1">
    <source>
        <dbReference type="EMBL" id="PFX17272.1"/>
    </source>
</evidence>
<name>A0A2B4RM00_STYPI</name>
<evidence type="ECO:0000313" key="2">
    <source>
        <dbReference type="Proteomes" id="UP000225706"/>
    </source>
</evidence>
<dbReference type="AlphaFoldDB" id="A0A2B4RM00"/>
<accession>A0A2B4RM00</accession>
<comment type="caution">
    <text evidence="1">The sequence shown here is derived from an EMBL/GenBank/DDBJ whole genome shotgun (WGS) entry which is preliminary data.</text>
</comment>
<sequence length="381" mass="43068">MEDSMQLDSLNFAKSCQTSLNTRGIVPQFGGKCFDITLESAEKPADLANTGFNYNDVQKLLRLLGKRSIHVSVFVSLEFPDNELVKLLSTYGELKYANLHHLHYPMAGYTVMCMNDQQMSANKAYMKLDSPVRYMARNKNVHFWKKEISGDMQRMFVLATAGKRKYGAIQEAKPKQAKKKVKRRRSLQHACQVKSLLQKLDPAGVDIGIIAEEDGCKVWLDWVMPNLAKPAGGTLKSYLNSLHMFIQFVVNRRPRPGFPTLTPEVQEIFQEVLARLKAWRCTITKQKSSARYTRILAETERMLTTPKVNQIMASVPAQEGKKALVAAEKCTDTSQLTVSQYTAAWDFIIMAITRNCGTCPGALETVTLGQWRAARWDEEET</sequence>